<name>A0A6J4HGA2_9BACT</name>
<reference evidence="2" key="1">
    <citation type="submission" date="2020-02" db="EMBL/GenBank/DDBJ databases">
        <authorList>
            <person name="Meier V. D."/>
        </authorList>
    </citation>
    <scope>NUCLEOTIDE SEQUENCE</scope>
    <source>
        <strain evidence="2">AVDCRST_MAG42</strain>
    </source>
</reference>
<evidence type="ECO:0000313" key="2">
    <source>
        <dbReference type="EMBL" id="CAA9223647.1"/>
    </source>
</evidence>
<sequence>MLRVQAIAPAVYWRMRAISLGAAALLSVAMAAAAAPEHREIEELYRKGLMGDKAAVEQCIAKLEEGLRLQPQNQLGRVYLGSAYTLRSRDLGFGPKKLQTLRQGLRVMDEAVANAPEDPKVRLGRALTTSALPGLFGRAGESRNDFLQLAELAKTAPAKFDATDLQIVYYNAGLAAKANGDAARAAELWREGLRHGSDATLKQKIEAELAKAPR</sequence>
<protein>
    <submittedName>
        <fullName evidence="2">Uncharacterized protein</fullName>
    </submittedName>
</protein>
<dbReference type="Gene3D" id="1.25.40.10">
    <property type="entry name" value="Tetratricopeptide repeat domain"/>
    <property type="match status" value="1"/>
</dbReference>
<organism evidence="2">
    <name type="scientific">uncultured Chthoniobacterales bacterium</name>
    <dbReference type="NCBI Taxonomy" id="1836801"/>
    <lineage>
        <taxon>Bacteria</taxon>
        <taxon>Pseudomonadati</taxon>
        <taxon>Verrucomicrobiota</taxon>
        <taxon>Spartobacteria</taxon>
        <taxon>Chthoniobacterales</taxon>
        <taxon>environmental samples</taxon>
    </lineage>
</organism>
<proteinExistence type="predicted"/>
<dbReference type="EMBL" id="CADCTA010000043">
    <property type="protein sequence ID" value="CAA9223647.1"/>
    <property type="molecule type" value="Genomic_DNA"/>
</dbReference>
<keyword evidence="1" id="KW-0732">Signal</keyword>
<dbReference type="SUPFAM" id="SSF48452">
    <property type="entry name" value="TPR-like"/>
    <property type="match status" value="1"/>
</dbReference>
<feature type="chain" id="PRO_5026985124" evidence="1">
    <location>
        <begin position="35"/>
        <end position="214"/>
    </location>
</feature>
<dbReference type="AlphaFoldDB" id="A0A6J4HGA2"/>
<dbReference type="InterPro" id="IPR011990">
    <property type="entry name" value="TPR-like_helical_dom_sf"/>
</dbReference>
<accession>A0A6J4HGA2</accession>
<gene>
    <name evidence="2" type="ORF">AVDCRST_MAG42-709</name>
</gene>
<feature type="signal peptide" evidence="1">
    <location>
        <begin position="1"/>
        <end position="34"/>
    </location>
</feature>
<evidence type="ECO:0000256" key="1">
    <source>
        <dbReference type="SAM" id="SignalP"/>
    </source>
</evidence>